<dbReference type="Proteomes" id="UP000108481">
    <property type="component" value="Segment"/>
</dbReference>
<dbReference type="GeneID" id="28715669"/>
<keyword evidence="2" id="KW-1185">Reference proteome</keyword>
<accession>A0A1B0UHX4</accession>
<name>A0A1B0UHX4_9ADEN</name>
<dbReference type="InterPro" id="IPR004292">
    <property type="entry name" value="L1-like"/>
</dbReference>
<dbReference type="EMBL" id="KT698852">
    <property type="protein sequence ID" value="AMB43024.1"/>
    <property type="molecule type" value="Genomic_DNA"/>
</dbReference>
<dbReference type="KEGG" id="vg:28715669"/>
<protein>
    <submittedName>
        <fullName evidence="1">52K</fullName>
    </submittedName>
</protein>
<sequence>MAFQMHPVLRQMKNFKTTDDSENTQMEGEGLARLHIPPDQHPRVQLKKDSSEATIPKVNLFRDRPGEEPEEMRDLKYKAGKCIELDKDKLLTEKDFEINEETGVSPAKAHLAAANLVTAYEQTVKEELNFQKSFNNNLRTLLAREEVTIGLMHLWDFVEAYIHNINSKCLTTQLFLIVQHIKNQGIFKDTFLNIADSESKWLYDLINILQSIIVQETTLSISEKVAAINYSIISLGKFYARKIFQSPFVPLDKEVKIDTFYMRMVLKILVLSDDLGIYRNEKIEKIVSNCRNKELNDDDLLFSLRKAFLNSNQNFEDHSNDNSFFSEHHATYPEVNADAGYGKTRMAKGF</sequence>
<proteinExistence type="predicted"/>
<reference evidence="1 2" key="1">
    <citation type="submission" date="2015-08" db="EMBL/GenBank/DDBJ databases">
        <title>Isolation and characterization of novel bat adenoviruses with diverse genome sizes, low GC contents or extremely long E3 ORFs.</title>
        <authorList>
            <person name="Tan B."/>
            <person name="Yang X.-L."/>
            <person name="Ge X.-Y."/>
            <person name="Peng C."/>
            <person name="Zhang Y.-Z."/>
            <person name="Zhang L.-B."/>
            <person name="Shi Z.-L."/>
        </authorList>
    </citation>
    <scope>NUCLEOTIDE SEQUENCE [LARGE SCALE GENOMIC DNA]</scope>
    <source>
        <strain evidence="1">WIV13</strain>
    </source>
</reference>
<dbReference type="RefSeq" id="YP_009272924.1">
    <property type="nucleotide sequence ID" value="NC_030874.1"/>
</dbReference>
<organism evidence="1 2">
    <name type="scientific">Bat mastadenovirus WIV13</name>
    <dbReference type="NCBI Taxonomy" id="1788435"/>
    <lineage>
        <taxon>Viruses</taxon>
        <taxon>Varidnaviria</taxon>
        <taxon>Bamfordvirae</taxon>
        <taxon>Preplasmiviricota</taxon>
        <taxon>Polisuviricotina</taxon>
        <taxon>Pharingeaviricetes</taxon>
        <taxon>Rowavirales</taxon>
        <taxon>Adenoviridae</taxon>
        <taxon>Mastadenovirus</taxon>
        <taxon>Mastadenovirus humile</taxon>
        <taxon>Bat mastadenovirus E</taxon>
    </lineage>
</organism>
<dbReference type="Pfam" id="PF03052">
    <property type="entry name" value="Adeno_52K"/>
    <property type="match status" value="1"/>
</dbReference>
<evidence type="ECO:0000313" key="2">
    <source>
        <dbReference type="Proteomes" id="UP000108481"/>
    </source>
</evidence>
<evidence type="ECO:0000313" key="1">
    <source>
        <dbReference type="EMBL" id="AMB43024.1"/>
    </source>
</evidence>
<dbReference type="OrthoDB" id="5538at10239"/>